<dbReference type="AlphaFoldDB" id="A0A4Y1S1Q0"/>
<gene>
    <name evidence="2" type="ORF">Prudu_022952</name>
</gene>
<dbReference type="EMBL" id="AP019304">
    <property type="protein sequence ID" value="BBH10222.1"/>
    <property type="molecule type" value="Genomic_DNA"/>
</dbReference>
<evidence type="ECO:0000313" key="2">
    <source>
        <dbReference type="EMBL" id="BBH10222.1"/>
    </source>
</evidence>
<feature type="region of interest" description="Disordered" evidence="1">
    <location>
        <begin position="81"/>
        <end position="113"/>
    </location>
</feature>
<feature type="compositionally biased region" description="Basic residues" evidence="1">
    <location>
        <begin position="81"/>
        <end position="91"/>
    </location>
</feature>
<accession>A0A4Y1S1Q0</accession>
<feature type="compositionally biased region" description="Basic and acidic residues" evidence="1">
    <location>
        <begin position="103"/>
        <end position="113"/>
    </location>
</feature>
<dbReference type="GO" id="GO:0005840">
    <property type="term" value="C:ribosome"/>
    <property type="evidence" value="ECO:0007669"/>
    <property type="project" value="UniProtKB-KW"/>
</dbReference>
<keyword evidence="2" id="KW-0687">Ribonucleoprotein</keyword>
<keyword evidence="2" id="KW-0689">Ribosomal protein</keyword>
<sequence>MKDFFNGRDRGLHCFSDSFYFHKNPRPTDNSRQRVRVLLHYFQRISDGRSGNRCGSRAAELAEGRFQRGSNQKPMALIKKLRKGRSKRHNLVRSQRASLDSPAQHDHCTGDDL</sequence>
<proteinExistence type="predicted"/>
<protein>
    <submittedName>
        <fullName evidence="2">40S ribosomal protein S15-4</fullName>
    </submittedName>
</protein>
<reference evidence="2" key="1">
    <citation type="journal article" date="2019" name="Science">
        <title>Mutation of a bHLH transcription factor allowed almond domestication.</title>
        <authorList>
            <person name="Sanchez-Perez R."/>
            <person name="Pavan S."/>
            <person name="Mazzeo R."/>
            <person name="Moldovan C."/>
            <person name="Aiese Cigliano R."/>
            <person name="Del Cueto J."/>
            <person name="Ricciardi F."/>
            <person name="Lotti C."/>
            <person name="Ricciardi L."/>
            <person name="Dicenta F."/>
            <person name="Lopez-Marques R.L."/>
            <person name="Lindberg Moller B."/>
        </authorList>
    </citation>
    <scope>NUCLEOTIDE SEQUENCE</scope>
</reference>
<organism evidence="2">
    <name type="scientific">Prunus dulcis</name>
    <name type="common">Almond</name>
    <name type="synonym">Amygdalus dulcis</name>
    <dbReference type="NCBI Taxonomy" id="3755"/>
    <lineage>
        <taxon>Eukaryota</taxon>
        <taxon>Viridiplantae</taxon>
        <taxon>Streptophyta</taxon>
        <taxon>Embryophyta</taxon>
        <taxon>Tracheophyta</taxon>
        <taxon>Spermatophyta</taxon>
        <taxon>Magnoliopsida</taxon>
        <taxon>eudicotyledons</taxon>
        <taxon>Gunneridae</taxon>
        <taxon>Pentapetalae</taxon>
        <taxon>rosids</taxon>
        <taxon>fabids</taxon>
        <taxon>Rosales</taxon>
        <taxon>Rosaceae</taxon>
        <taxon>Amygdaloideae</taxon>
        <taxon>Amygdaleae</taxon>
        <taxon>Prunus</taxon>
    </lineage>
</organism>
<evidence type="ECO:0000256" key="1">
    <source>
        <dbReference type="SAM" id="MobiDB-lite"/>
    </source>
</evidence>
<name>A0A4Y1S1Q0_PRUDU</name>